<dbReference type="PIRSF" id="PIRSF004669">
    <property type="entry name" value="FliQ"/>
    <property type="match status" value="1"/>
</dbReference>
<dbReference type="RefSeq" id="WP_345713119.1">
    <property type="nucleotide sequence ID" value="NZ_BAABIL010000440.1"/>
</dbReference>
<feature type="transmembrane region" description="Helical" evidence="7">
    <location>
        <begin position="6"/>
        <end position="39"/>
    </location>
</feature>
<keyword evidence="3" id="KW-1003">Cell membrane</keyword>
<name>A0ABP9I4X4_9ACTN</name>
<comment type="subcellular location">
    <subcellularLocation>
        <location evidence="1">Cell membrane</location>
        <topology evidence="1">Multi-pass membrane protein</topology>
    </subcellularLocation>
</comment>
<evidence type="ECO:0000256" key="7">
    <source>
        <dbReference type="SAM" id="Phobius"/>
    </source>
</evidence>
<keyword evidence="4 7" id="KW-0812">Transmembrane</keyword>
<dbReference type="PANTHER" id="PTHR34040:SF2">
    <property type="entry name" value="FLAGELLAR BIOSYNTHETIC PROTEIN FLIQ"/>
    <property type="match status" value="1"/>
</dbReference>
<proteinExistence type="inferred from homology"/>
<dbReference type="EMBL" id="BAABIL010000440">
    <property type="protein sequence ID" value="GAA4987359.1"/>
    <property type="molecule type" value="Genomic_DNA"/>
</dbReference>
<organism evidence="8 9">
    <name type="scientific">Kineococcus glutinatus</name>
    <dbReference type="NCBI Taxonomy" id="1070872"/>
    <lineage>
        <taxon>Bacteria</taxon>
        <taxon>Bacillati</taxon>
        <taxon>Actinomycetota</taxon>
        <taxon>Actinomycetes</taxon>
        <taxon>Kineosporiales</taxon>
        <taxon>Kineosporiaceae</taxon>
        <taxon>Kineococcus</taxon>
    </lineage>
</organism>
<dbReference type="PANTHER" id="PTHR34040">
    <property type="entry name" value="FLAGELLAR BIOSYNTHETIC PROTEIN FLIQ"/>
    <property type="match status" value="1"/>
</dbReference>
<comment type="similarity">
    <text evidence="2">Belongs to the FliQ/MopD/SpaQ family.</text>
</comment>
<evidence type="ECO:0000256" key="1">
    <source>
        <dbReference type="ARBA" id="ARBA00004651"/>
    </source>
</evidence>
<evidence type="ECO:0000256" key="5">
    <source>
        <dbReference type="ARBA" id="ARBA00022989"/>
    </source>
</evidence>
<evidence type="ECO:0000313" key="8">
    <source>
        <dbReference type="EMBL" id="GAA4987359.1"/>
    </source>
</evidence>
<evidence type="ECO:0000256" key="4">
    <source>
        <dbReference type="ARBA" id="ARBA00022692"/>
    </source>
</evidence>
<feature type="transmembrane region" description="Helical" evidence="7">
    <location>
        <begin position="51"/>
        <end position="70"/>
    </location>
</feature>
<dbReference type="InterPro" id="IPR002191">
    <property type="entry name" value="Bac_export_3"/>
</dbReference>
<evidence type="ECO:0000256" key="2">
    <source>
        <dbReference type="ARBA" id="ARBA00006156"/>
    </source>
</evidence>
<keyword evidence="6 7" id="KW-0472">Membrane</keyword>
<protein>
    <submittedName>
        <fullName evidence="8">Flagellar biosynthesis protein FliQ</fullName>
    </submittedName>
</protein>
<dbReference type="Proteomes" id="UP001501195">
    <property type="component" value="Unassembled WGS sequence"/>
</dbReference>
<keyword evidence="8" id="KW-0966">Cell projection</keyword>
<accession>A0ABP9I4X4</accession>
<dbReference type="Pfam" id="PF01313">
    <property type="entry name" value="Bac_export_3"/>
    <property type="match status" value="1"/>
</dbReference>
<keyword evidence="8" id="KW-0969">Cilium</keyword>
<evidence type="ECO:0000313" key="9">
    <source>
        <dbReference type="Proteomes" id="UP001501195"/>
    </source>
</evidence>
<gene>
    <name evidence="8" type="primary">fliQ</name>
    <name evidence="8" type="ORF">GCM10023225_26690</name>
</gene>
<comment type="caution">
    <text evidence="8">The sequence shown here is derived from an EMBL/GenBank/DDBJ whole genome shotgun (WGS) entry which is preliminary data.</text>
</comment>
<dbReference type="PRINTS" id="PR00952">
    <property type="entry name" value="TYPE3IMQPROT"/>
</dbReference>
<evidence type="ECO:0000256" key="3">
    <source>
        <dbReference type="ARBA" id="ARBA00022475"/>
    </source>
</evidence>
<keyword evidence="5 7" id="KW-1133">Transmembrane helix</keyword>
<evidence type="ECO:0000256" key="6">
    <source>
        <dbReference type="ARBA" id="ARBA00023136"/>
    </source>
</evidence>
<keyword evidence="9" id="KW-1185">Reference proteome</keyword>
<keyword evidence="8" id="KW-0282">Flagellum</keyword>
<reference evidence="9" key="1">
    <citation type="journal article" date="2019" name="Int. J. Syst. Evol. Microbiol.">
        <title>The Global Catalogue of Microorganisms (GCM) 10K type strain sequencing project: providing services to taxonomists for standard genome sequencing and annotation.</title>
        <authorList>
            <consortium name="The Broad Institute Genomics Platform"/>
            <consortium name="The Broad Institute Genome Sequencing Center for Infectious Disease"/>
            <person name="Wu L."/>
            <person name="Ma J."/>
        </authorList>
    </citation>
    <scope>NUCLEOTIDE SEQUENCE [LARGE SCALE GENOMIC DNA]</scope>
    <source>
        <strain evidence="9">JCM 18126</strain>
    </source>
</reference>
<sequence>MTDVTVIHIGMGALVLAAKLCGPMLLTALAVGFAISLFQSVTQIQEQTISFVPKAVAVGVVLVVCGRWMLHELTTYTSNLYEQIPALLSHGG</sequence>